<keyword evidence="4" id="KW-1185">Reference proteome</keyword>
<evidence type="ECO:0000313" key="4">
    <source>
        <dbReference type="Proteomes" id="UP000587211"/>
    </source>
</evidence>
<dbReference type="PANTHER" id="PTHR34846:SF10">
    <property type="entry name" value="CYTOPLASMIC PROTEIN"/>
    <property type="match status" value="1"/>
</dbReference>
<dbReference type="InterPro" id="IPR003779">
    <property type="entry name" value="CMD-like"/>
</dbReference>
<name>A0A8I0KK50_9ACTN</name>
<dbReference type="SUPFAM" id="SSF69118">
    <property type="entry name" value="AhpD-like"/>
    <property type="match status" value="1"/>
</dbReference>
<accession>A0A8I0KK50</accession>
<dbReference type="Proteomes" id="UP000587211">
    <property type="component" value="Unassembled WGS sequence"/>
</dbReference>
<sequence length="189" mass="20926">MPSTFRIPAAPMDSPAARVVSAAARRMYGRVPDLVPVLWNHRKVLRAVLAWERRVATWDALDPHLKSYAVMASAASIGCSWCLDFGYYLAHDEGLDEQKVREVPRWRESDAFTDLERDVMAYAEAMTATPPTVTDEQVSGLRAALGEQALVELTMMVAVENQRSRFNLAAGLASQGFSDVCELPLADVR</sequence>
<evidence type="ECO:0000313" key="5">
    <source>
        <dbReference type="Proteomes" id="UP000659061"/>
    </source>
</evidence>
<dbReference type="EMBL" id="JACWMT010000004">
    <property type="protein sequence ID" value="MBD1272092.1"/>
    <property type="molecule type" value="Genomic_DNA"/>
</dbReference>
<gene>
    <name evidence="3" type="ORF">BJ975_002089</name>
    <name evidence="2" type="ORF">IDH50_17745</name>
</gene>
<dbReference type="PANTHER" id="PTHR34846">
    <property type="entry name" value="4-CARBOXYMUCONOLACTONE DECARBOXYLASE FAMILY PROTEIN (AFU_ORTHOLOGUE AFUA_6G11590)"/>
    <property type="match status" value="1"/>
</dbReference>
<dbReference type="RefSeq" id="WP_179425689.1">
    <property type="nucleotide sequence ID" value="NZ_BAAAMP010000016.1"/>
</dbReference>
<feature type="domain" description="Carboxymuconolactone decarboxylase-like" evidence="1">
    <location>
        <begin position="44"/>
        <end position="125"/>
    </location>
</feature>
<dbReference type="EMBL" id="JACBZN010000001">
    <property type="protein sequence ID" value="NYI38714.1"/>
    <property type="molecule type" value="Genomic_DNA"/>
</dbReference>
<evidence type="ECO:0000313" key="2">
    <source>
        <dbReference type="EMBL" id="MBD1272092.1"/>
    </source>
</evidence>
<evidence type="ECO:0000313" key="3">
    <source>
        <dbReference type="EMBL" id="NYI38714.1"/>
    </source>
</evidence>
<protein>
    <submittedName>
        <fullName evidence="3">AhpD family alkylhydroperoxidase</fullName>
    </submittedName>
    <submittedName>
        <fullName evidence="2">Carboxymuconolactone decarboxylase family protein</fullName>
    </submittedName>
</protein>
<dbReference type="Proteomes" id="UP000659061">
    <property type="component" value="Unassembled WGS sequence"/>
</dbReference>
<dbReference type="AlphaFoldDB" id="A0A8I0KK50"/>
<dbReference type="Gene3D" id="1.20.1290.10">
    <property type="entry name" value="AhpD-like"/>
    <property type="match status" value="1"/>
</dbReference>
<reference evidence="2" key="2">
    <citation type="submission" date="2020-09" db="EMBL/GenBank/DDBJ databases">
        <title>Novel species in genus Aeromicrobium.</title>
        <authorList>
            <person name="Zhang G."/>
        </authorList>
    </citation>
    <scope>NUCLEOTIDE SEQUENCE</scope>
    <source>
        <strain evidence="2">SSW1-57</strain>
    </source>
</reference>
<reference evidence="3 4" key="1">
    <citation type="submission" date="2020-07" db="EMBL/GenBank/DDBJ databases">
        <title>Sequencing the genomes of 1000 actinobacteria strains.</title>
        <authorList>
            <person name="Klenk H.-P."/>
        </authorList>
    </citation>
    <scope>NUCLEOTIDE SEQUENCE [LARGE SCALE GENOMIC DNA]</scope>
    <source>
        <strain evidence="3 4">DSM 19087</strain>
    </source>
</reference>
<dbReference type="Pfam" id="PF02627">
    <property type="entry name" value="CMD"/>
    <property type="match status" value="1"/>
</dbReference>
<dbReference type="InterPro" id="IPR029032">
    <property type="entry name" value="AhpD-like"/>
</dbReference>
<dbReference type="GO" id="GO:0051920">
    <property type="term" value="F:peroxiredoxin activity"/>
    <property type="evidence" value="ECO:0007669"/>
    <property type="project" value="InterPro"/>
</dbReference>
<comment type="caution">
    <text evidence="2">The sequence shown here is derived from an EMBL/GenBank/DDBJ whole genome shotgun (WGS) entry which is preliminary data.</text>
</comment>
<proteinExistence type="predicted"/>
<evidence type="ECO:0000259" key="1">
    <source>
        <dbReference type="Pfam" id="PF02627"/>
    </source>
</evidence>
<organism evidence="2 5">
    <name type="scientific">Aeromicrobium tamlense</name>
    <dbReference type="NCBI Taxonomy" id="375541"/>
    <lineage>
        <taxon>Bacteria</taxon>
        <taxon>Bacillati</taxon>
        <taxon>Actinomycetota</taxon>
        <taxon>Actinomycetes</taxon>
        <taxon>Propionibacteriales</taxon>
        <taxon>Nocardioidaceae</taxon>
        <taxon>Aeromicrobium</taxon>
    </lineage>
</organism>